<feature type="compositionally biased region" description="Low complexity" evidence="1">
    <location>
        <begin position="130"/>
        <end position="145"/>
    </location>
</feature>
<feature type="compositionally biased region" description="Pro residues" evidence="1">
    <location>
        <begin position="103"/>
        <end position="118"/>
    </location>
</feature>
<name>A0A5C3Q612_9AGAR</name>
<gene>
    <name evidence="3" type="ORF">BDV98DRAFT_651488</name>
</gene>
<keyword evidence="2" id="KW-0812">Transmembrane</keyword>
<dbReference type="STRING" id="1884261.A0A5C3Q612"/>
<dbReference type="AlphaFoldDB" id="A0A5C3Q612"/>
<dbReference type="EMBL" id="ML178849">
    <property type="protein sequence ID" value="TFK97261.1"/>
    <property type="molecule type" value="Genomic_DNA"/>
</dbReference>
<evidence type="ECO:0000256" key="2">
    <source>
        <dbReference type="SAM" id="Phobius"/>
    </source>
</evidence>
<accession>A0A5C3Q612</accession>
<feature type="compositionally biased region" description="Low complexity" evidence="1">
    <location>
        <begin position="236"/>
        <end position="254"/>
    </location>
</feature>
<proteinExistence type="predicted"/>
<reference evidence="3 4" key="1">
    <citation type="journal article" date="2019" name="Nat. Ecol. Evol.">
        <title>Megaphylogeny resolves global patterns of mushroom evolution.</title>
        <authorList>
            <person name="Varga T."/>
            <person name="Krizsan K."/>
            <person name="Foldi C."/>
            <person name="Dima B."/>
            <person name="Sanchez-Garcia M."/>
            <person name="Sanchez-Ramirez S."/>
            <person name="Szollosi G.J."/>
            <person name="Szarkandi J.G."/>
            <person name="Papp V."/>
            <person name="Albert L."/>
            <person name="Andreopoulos W."/>
            <person name="Angelini C."/>
            <person name="Antonin V."/>
            <person name="Barry K.W."/>
            <person name="Bougher N.L."/>
            <person name="Buchanan P."/>
            <person name="Buyck B."/>
            <person name="Bense V."/>
            <person name="Catcheside P."/>
            <person name="Chovatia M."/>
            <person name="Cooper J."/>
            <person name="Damon W."/>
            <person name="Desjardin D."/>
            <person name="Finy P."/>
            <person name="Geml J."/>
            <person name="Haridas S."/>
            <person name="Hughes K."/>
            <person name="Justo A."/>
            <person name="Karasinski D."/>
            <person name="Kautmanova I."/>
            <person name="Kiss B."/>
            <person name="Kocsube S."/>
            <person name="Kotiranta H."/>
            <person name="LaButti K.M."/>
            <person name="Lechner B.E."/>
            <person name="Liimatainen K."/>
            <person name="Lipzen A."/>
            <person name="Lukacs Z."/>
            <person name="Mihaltcheva S."/>
            <person name="Morgado L.N."/>
            <person name="Niskanen T."/>
            <person name="Noordeloos M.E."/>
            <person name="Ohm R.A."/>
            <person name="Ortiz-Santana B."/>
            <person name="Ovrebo C."/>
            <person name="Racz N."/>
            <person name="Riley R."/>
            <person name="Savchenko A."/>
            <person name="Shiryaev A."/>
            <person name="Soop K."/>
            <person name="Spirin V."/>
            <person name="Szebenyi C."/>
            <person name="Tomsovsky M."/>
            <person name="Tulloss R.E."/>
            <person name="Uehling J."/>
            <person name="Grigoriev I.V."/>
            <person name="Vagvolgyi C."/>
            <person name="Papp T."/>
            <person name="Martin F.M."/>
            <person name="Miettinen O."/>
            <person name="Hibbett D.S."/>
            <person name="Nagy L.G."/>
        </authorList>
    </citation>
    <scope>NUCLEOTIDE SEQUENCE [LARGE SCALE GENOMIC DNA]</scope>
    <source>
        <strain evidence="3 4">CBS 309.79</strain>
    </source>
</reference>
<evidence type="ECO:0000313" key="4">
    <source>
        <dbReference type="Proteomes" id="UP000305067"/>
    </source>
</evidence>
<keyword evidence="4" id="KW-1185">Reference proteome</keyword>
<keyword evidence="2" id="KW-0472">Membrane</keyword>
<dbReference type="Proteomes" id="UP000305067">
    <property type="component" value="Unassembled WGS sequence"/>
</dbReference>
<keyword evidence="2" id="KW-1133">Transmembrane helix</keyword>
<feature type="transmembrane region" description="Helical" evidence="2">
    <location>
        <begin position="271"/>
        <end position="295"/>
    </location>
</feature>
<organism evidence="3 4">
    <name type="scientific">Pterulicium gracile</name>
    <dbReference type="NCBI Taxonomy" id="1884261"/>
    <lineage>
        <taxon>Eukaryota</taxon>
        <taxon>Fungi</taxon>
        <taxon>Dikarya</taxon>
        <taxon>Basidiomycota</taxon>
        <taxon>Agaricomycotina</taxon>
        <taxon>Agaricomycetes</taxon>
        <taxon>Agaricomycetidae</taxon>
        <taxon>Agaricales</taxon>
        <taxon>Pleurotineae</taxon>
        <taxon>Pterulaceae</taxon>
        <taxon>Pterulicium</taxon>
    </lineage>
</organism>
<evidence type="ECO:0000256" key="1">
    <source>
        <dbReference type="SAM" id="MobiDB-lite"/>
    </source>
</evidence>
<dbReference type="OrthoDB" id="2596908at2759"/>
<feature type="compositionally biased region" description="Low complexity" evidence="1">
    <location>
        <begin position="206"/>
        <end position="229"/>
    </location>
</feature>
<evidence type="ECO:0000313" key="3">
    <source>
        <dbReference type="EMBL" id="TFK97261.1"/>
    </source>
</evidence>
<sequence length="322" mass="32039">MTLRVDARARFISLAMTSCLASHTPYLNVPYSDCVQFFSSMGVITETCEVVLTPIVVNGEPAFEEVRSCVITMDTSNNGGAGGGAAGEDQTPPPPAESSGGEAPPPAESPGAEVPPPAESSGAEVPPPAESSGAEAPPAASSGSPLETFGVSEVPLPSASAPPTGDAPSSDPAAPAPTESTPTESGASPVETFGVSSVPIDPQSTDGGAAPSDPASAPPTASDTPASPDGEAAPPADDTQSSDTSGATAAAASEAPKEPEKFEVPGKEFSVLPIGLGVFAGISVIALIVVGLVMYERTKYRKAFRQRKLAEQGSALGYGGMA</sequence>
<feature type="region of interest" description="Disordered" evidence="1">
    <location>
        <begin position="78"/>
        <end position="262"/>
    </location>
</feature>
<protein>
    <submittedName>
        <fullName evidence="3">Uncharacterized protein</fullName>
    </submittedName>
</protein>
<feature type="compositionally biased region" description="Low complexity" evidence="1">
    <location>
        <begin position="157"/>
        <end position="186"/>
    </location>
</feature>